<dbReference type="OrthoDB" id="9803598at2"/>
<keyword evidence="2" id="KW-0456">Lyase</keyword>
<dbReference type="Proteomes" id="UP000198752">
    <property type="component" value="Unassembled WGS sequence"/>
</dbReference>
<dbReference type="AlphaFoldDB" id="A0A1I2Q2Z4"/>
<comment type="pathway">
    <text evidence="2">Amino-acid biosynthesis; L-tryptophan biosynthesis; L-tryptophan from chorismate: step 1/5.</text>
</comment>
<dbReference type="PRINTS" id="PR00096">
    <property type="entry name" value="GATASE"/>
</dbReference>
<dbReference type="NCBIfam" id="TIGR01815">
    <property type="entry name" value="TrpE-clade3"/>
    <property type="match status" value="1"/>
</dbReference>
<evidence type="ECO:0000256" key="2">
    <source>
        <dbReference type="PIRNR" id="PIRNR036934"/>
    </source>
</evidence>
<keyword evidence="7" id="KW-1185">Reference proteome</keyword>
<keyword evidence="2" id="KW-0028">Amino-acid biosynthesis</keyword>
<dbReference type="InterPro" id="IPR029062">
    <property type="entry name" value="Class_I_gatase-like"/>
</dbReference>
<dbReference type="InterPro" id="IPR015890">
    <property type="entry name" value="Chorismate_C"/>
</dbReference>
<dbReference type="InterPro" id="IPR017926">
    <property type="entry name" value="GATASE"/>
</dbReference>
<sequence length="732" mass="82161">MSFLTEIDQFHKSIHYSTGKGMNITRNQVPISGEPSILKIQKKLDEYKGALFSSAYHFPGRYSRWDIGFVNPPLELTSKNDAFRIKALNSRGKVLIAFLTDHLSNPDVLLVQNSLDELAGTIKRTDDALIKEENRTKRSSIFSVLREIQSLFQTDDAFLGLYGAFGFDLVLQFERYSLNKERDPSQNDLQLYFPDELIVVDREKNEACKINYDFTYGSFTTKDLPHSGTRYPFHALKKSGTSLGYADKEGDYAELVRKAKDAFSKGDLFEVVPSRVLTRNCSSRPSQIFQRLQQINPSPYGFLIHLNNEEFLIGCSPEMFVRVDGTTVETCPISGTIKRKGSAIEDAEQIKTLLSSEKEESELTMCTDVDRNDKSRICVPGSVEVIGRRQIETYSHLFHTVDHIKGHLKEGFDAIDAFISHMWAVTITGAPKREAMRWIERHERTARGWYGGAVGWMGFNGDMNTGLALRCLRLQKGEAKIRVGATLLYDSDPESEERETLTKAGALIEALHPVVDKEQNVPSQNGAEYAEHPLHILFVDHEDSFVHTLSGYFQTLGARVTVRRSPAARRMIRIGAEPIDLVVLSPGPGRPERFQMQETIDLCIKHRLPLFGICLGLQGIVNYFGGSLAVLPVPAHGKASTISHNGSFLFKDVPQPFKAGRYHSIYADQLPTDLVATAKSEDDIIMAIEHRSLPIAAVQFHPESIMSLDAQAGMKILKNVFRMVRLQPTGNQ</sequence>
<organism evidence="6 7">
    <name type="scientific">Sporolactobacillus nakayamae</name>
    <dbReference type="NCBI Taxonomy" id="269670"/>
    <lineage>
        <taxon>Bacteria</taxon>
        <taxon>Bacillati</taxon>
        <taxon>Bacillota</taxon>
        <taxon>Bacilli</taxon>
        <taxon>Bacillales</taxon>
        <taxon>Sporolactobacillaceae</taxon>
        <taxon>Sporolactobacillus</taxon>
    </lineage>
</organism>
<evidence type="ECO:0000259" key="5">
    <source>
        <dbReference type="Pfam" id="PF04715"/>
    </source>
</evidence>
<dbReference type="PROSITE" id="PS51273">
    <property type="entry name" value="GATASE_TYPE_1"/>
    <property type="match status" value="1"/>
</dbReference>
<feature type="domain" description="Glutamine amidotransferase" evidence="3">
    <location>
        <begin position="538"/>
        <end position="719"/>
    </location>
</feature>
<dbReference type="InterPro" id="IPR019999">
    <property type="entry name" value="Anth_synth_I-like"/>
</dbReference>
<dbReference type="InterPro" id="IPR006805">
    <property type="entry name" value="Anth_synth_I_N"/>
</dbReference>
<feature type="domain" description="Anthranilate synthase component I N-terminal" evidence="5">
    <location>
        <begin position="45"/>
        <end position="206"/>
    </location>
</feature>
<keyword evidence="2" id="KW-0822">Tryptophan biosynthesis</keyword>
<dbReference type="GO" id="GO:0004049">
    <property type="term" value="F:anthranilate synthase activity"/>
    <property type="evidence" value="ECO:0007669"/>
    <property type="project" value="UniProtKB-UniRule"/>
</dbReference>
<dbReference type="UniPathway" id="UPA00035">
    <property type="reaction ID" value="UER00040"/>
</dbReference>
<proteinExistence type="predicted"/>
<protein>
    <recommendedName>
        <fullName evidence="2">Anthranilate synthase</fullName>
        <ecNumber evidence="2">4.1.3.27</ecNumber>
    </recommendedName>
</protein>
<dbReference type="EC" id="4.1.3.27" evidence="2"/>
<dbReference type="Gene3D" id="3.60.120.10">
    <property type="entry name" value="Anthranilate synthase"/>
    <property type="match status" value="1"/>
</dbReference>
<dbReference type="PIRSF" id="PIRSF036934">
    <property type="entry name" value="TrpE-G"/>
    <property type="match status" value="1"/>
</dbReference>
<accession>A0A1I2Q2Z4</accession>
<dbReference type="Pfam" id="PF00117">
    <property type="entry name" value="GATase"/>
    <property type="match status" value="1"/>
</dbReference>
<keyword evidence="1" id="KW-0315">Glutamine amidotransferase</keyword>
<dbReference type="STRING" id="269670.SAMN02982927_00961"/>
<dbReference type="Pfam" id="PF00425">
    <property type="entry name" value="Chorismate_bind"/>
    <property type="match status" value="1"/>
</dbReference>
<dbReference type="CDD" id="cd01743">
    <property type="entry name" value="GATase1_Anthranilate_Synthase"/>
    <property type="match status" value="1"/>
</dbReference>
<feature type="domain" description="Chorismate-utilising enzyme C-terminal" evidence="4">
    <location>
        <begin position="250"/>
        <end position="503"/>
    </location>
</feature>
<dbReference type="PANTHER" id="PTHR11236">
    <property type="entry name" value="AMINOBENZOATE/ANTHRANILATE SYNTHASE"/>
    <property type="match status" value="1"/>
</dbReference>
<dbReference type="Gene3D" id="3.40.50.880">
    <property type="match status" value="1"/>
</dbReference>
<dbReference type="GO" id="GO:0000162">
    <property type="term" value="P:L-tryptophan biosynthetic process"/>
    <property type="evidence" value="ECO:0007669"/>
    <property type="project" value="UniProtKB-UniRule"/>
</dbReference>
<keyword evidence="2" id="KW-0057">Aromatic amino acid biosynthesis</keyword>
<evidence type="ECO:0000259" key="3">
    <source>
        <dbReference type="Pfam" id="PF00117"/>
    </source>
</evidence>
<dbReference type="SUPFAM" id="SSF52317">
    <property type="entry name" value="Class I glutamine amidotransferase-like"/>
    <property type="match status" value="1"/>
</dbReference>
<evidence type="ECO:0000313" key="7">
    <source>
        <dbReference type="Proteomes" id="UP000198752"/>
    </source>
</evidence>
<dbReference type="Pfam" id="PF04715">
    <property type="entry name" value="Anth_synt_I_N"/>
    <property type="match status" value="1"/>
</dbReference>
<dbReference type="InterPro" id="IPR010112">
    <property type="entry name" value="TrpE-G_bact"/>
</dbReference>
<dbReference type="SUPFAM" id="SSF56322">
    <property type="entry name" value="ADC synthase"/>
    <property type="match status" value="1"/>
</dbReference>
<dbReference type="NCBIfam" id="TIGR00566">
    <property type="entry name" value="trpG_papA"/>
    <property type="match status" value="1"/>
</dbReference>
<dbReference type="PANTHER" id="PTHR11236:SF9">
    <property type="entry name" value="ANTHRANILATE SYNTHASE COMPONENT 1"/>
    <property type="match status" value="1"/>
</dbReference>
<dbReference type="InterPro" id="IPR005801">
    <property type="entry name" value="ADC_synthase"/>
</dbReference>
<dbReference type="PRINTS" id="PR00097">
    <property type="entry name" value="ANTSNTHASEII"/>
</dbReference>
<gene>
    <name evidence="6" type="ORF">SAMN02982927_00961</name>
</gene>
<dbReference type="NCBIfam" id="NF010081">
    <property type="entry name" value="PRK13566.1"/>
    <property type="match status" value="1"/>
</dbReference>
<evidence type="ECO:0000256" key="1">
    <source>
        <dbReference type="ARBA" id="ARBA00022962"/>
    </source>
</evidence>
<name>A0A1I2Q2Z4_9BACL</name>
<reference evidence="7" key="1">
    <citation type="submission" date="2016-10" db="EMBL/GenBank/DDBJ databases">
        <authorList>
            <person name="Varghese N."/>
            <person name="Submissions S."/>
        </authorList>
    </citation>
    <scope>NUCLEOTIDE SEQUENCE [LARGE SCALE GENOMIC DNA]</scope>
    <source>
        <strain evidence="7">ATCC 700379</strain>
    </source>
</reference>
<evidence type="ECO:0000259" key="4">
    <source>
        <dbReference type="Pfam" id="PF00425"/>
    </source>
</evidence>
<dbReference type="EMBL" id="FOOY01000006">
    <property type="protein sequence ID" value="SFG20627.1"/>
    <property type="molecule type" value="Genomic_DNA"/>
</dbReference>
<dbReference type="RefSeq" id="WP_093670622.1">
    <property type="nucleotide sequence ID" value="NZ_FOOY01000006.1"/>
</dbReference>
<dbReference type="InterPro" id="IPR006221">
    <property type="entry name" value="TrpG/PapA_dom"/>
</dbReference>
<evidence type="ECO:0000313" key="6">
    <source>
        <dbReference type="EMBL" id="SFG20627.1"/>
    </source>
</evidence>
<comment type="catalytic activity">
    <reaction evidence="2">
        <text>chorismate + L-glutamine = anthranilate + pyruvate + L-glutamate + H(+)</text>
        <dbReference type="Rhea" id="RHEA:21732"/>
        <dbReference type="ChEBI" id="CHEBI:15361"/>
        <dbReference type="ChEBI" id="CHEBI:15378"/>
        <dbReference type="ChEBI" id="CHEBI:16567"/>
        <dbReference type="ChEBI" id="CHEBI:29748"/>
        <dbReference type="ChEBI" id="CHEBI:29985"/>
        <dbReference type="ChEBI" id="CHEBI:58359"/>
        <dbReference type="EC" id="4.1.3.27"/>
    </reaction>
</comment>